<protein>
    <submittedName>
        <fullName evidence="2">DUF4079 domain-containing protein</fullName>
    </submittedName>
</protein>
<evidence type="ECO:0000313" key="2">
    <source>
        <dbReference type="EMBL" id="MDJ1185354.1"/>
    </source>
</evidence>
<accession>A0ABT7C1N4</accession>
<sequence>MHLPSFLWLWRIAAWSMGFAVCFYCLLAITGTLLWWMRQNRQPQQTQLRSLHYVLGGTLVFLVLLLLAIGVIGTLGHYGSLGHSSHLAAGFAVVALVAISAWSATQISSQRPWARPIHLTTNTILFIGFIWVSWTGWSVVQKYLN</sequence>
<feature type="transmembrane region" description="Helical" evidence="1">
    <location>
        <begin position="87"/>
        <end position="105"/>
    </location>
</feature>
<evidence type="ECO:0000313" key="3">
    <source>
        <dbReference type="Proteomes" id="UP001232992"/>
    </source>
</evidence>
<name>A0ABT7C1N4_9CYAN</name>
<dbReference type="Proteomes" id="UP001232992">
    <property type="component" value="Unassembled WGS sequence"/>
</dbReference>
<keyword evidence="1" id="KW-0472">Membrane</keyword>
<proteinExistence type="predicted"/>
<feature type="transmembrane region" description="Helical" evidence="1">
    <location>
        <begin position="12"/>
        <end position="38"/>
    </location>
</feature>
<dbReference type="EMBL" id="JAQOSQ010000032">
    <property type="protein sequence ID" value="MDJ1185354.1"/>
    <property type="molecule type" value="Genomic_DNA"/>
</dbReference>
<gene>
    <name evidence="2" type="ORF">PMH09_19380</name>
</gene>
<dbReference type="RefSeq" id="WP_283759997.1">
    <property type="nucleotide sequence ID" value="NZ_JAQOSQ010000032.1"/>
</dbReference>
<feature type="transmembrane region" description="Helical" evidence="1">
    <location>
        <begin position="50"/>
        <end position="75"/>
    </location>
</feature>
<keyword evidence="1" id="KW-1133">Transmembrane helix</keyword>
<comment type="caution">
    <text evidence="2">The sequence shown here is derived from an EMBL/GenBank/DDBJ whole genome shotgun (WGS) entry which is preliminary data.</text>
</comment>
<keyword evidence="1" id="KW-0812">Transmembrane</keyword>
<feature type="transmembrane region" description="Helical" evidence="1">
    <location>
        <begin position="117"/>
        <end position="137"/>
    </location>
</feature>
<evidence type="ECO:0000256" key="1">
    <source>
        <dbReference type="SAM" id="Phobius"/>
    </source>
</evidence>
<organism evidence="2 3">
    <name type="scientific">Roseofilum casamattae BLCC-M143</name>
    <dbReference type="NCBI Taxonomy" id="3022442"/>
    <lineage>
        <taxon>Bacteria</taxon>
        <taxon>Bacillati</taxon>
        <taxon>Cyanobacteriota</taxon>
        <taxon>Cyanophyceae</taxon>
        <taxon>Desertifilales</taxon>
        <taxon>Desertifilaceae</taxon>
        <taxon>Roseofilum</taxon>
        <taxon>Roseofilum casamattae</taxon>
    </lineage>
</organism>
<dbReference type="InterPro" id="IPR025067">
    <property type="entry name" value="DUF4079"/>
</dbReference>
<reference evidence="2 3" key="1">
    <citation type="submission" date="2023-01" db="EMBL/GenBank/DDBJ databases">
        <title>Novel diversity within Roseofilum (Cyanobacteria; Desertifilaceae) from marine benthic mats with descriptions of four novel species.</title>
        <authorList>
            <person name="Wang Y."/>
            <person name="Berthold D.E."/>
            <person name="Hu J."/>
            <person name="Lefler F.W."/>
            <person name="Laughinghouse H.D. IV."/>
        </authorList>
    </citation>
    <scope>NUCLEOTIDE SEQUENCE [LARGE SCALE GENOMIC DNA]</scope>
    <source>
        <strain evidence="2 3">BLCC-M143</strain>
    </source>
</reference>
<dbReference type="Pfam" id="PF13301">
    <property type="entry name" value="DUF4079"/>
    <property type="match status" value="1"/>
</dbReference>
<keyword evidence="3" id="KW-1185">Reference proteome</keyword>